<evidence type="ECO:0000313" key="2">
    <source>
        <dbReference type="Proteomes" id="UP000828251"/>
    </source>
</evidence>
<comment type="caution">
    <text evidence="1">The sequence shown here is derived from an EMBL/GenBank/DDBJ whole genome shotgun (WGS) entry which is preliminary data.</text>
</comment>
<protein>
    <submittedName>
        <fullName evidence="1">Uncharacterized protein</fullName>
    </submittedName>
</protein>
<proteinExistence type="predicted"/>
<dbReference type="AlphaFoldDB" id="A0A9D3VIB7"/>
<reference evidence="1 2" key="1">
    <citation type="journal article" date="2021" name="Plant Biotechnol. J.">
        <title>Multi-omics assisted identification of the key and species-specific regulatory components of drought-tolerant mechanisms in Gossypium stocksii.</title>
        <authorList>
            <person name="Yu D."/>
            <person name="Ke L."/>
            <person name="Zhang D."/>
            <person name="Wu Y."/>
            <person name="Sun Y."/>
            <person name="Mei J."/>
            <person name="Sun J."/>
            <person name="Sun Y."/>
        </authorList>
    </citation>
    <scope>NUCLEOTIDE SEQUENCE [LARGE SCALE GENOMIC DNA]</scope>
    <source>
        <strain evidence="2">cv. E1</strain>
        <tissue evidence="1">Leaf</tissue>
    </source>
</reference>
<name>A0A9D3VIB7_9ROSI</name>
<organism evidence="1 2">
    <name type="scientific">Gossypium stocksii</name>
    <dbReference type="NCBI Taxonomy" id="47602"/>
    <lineage>
        <taxon>Eukaryota</taxon>
        <taxon>Viridiplantae</taxon>
        <taxon>Streptophyta</taxon>
        <taxon>Embryophyta</taxon>
        <taxon>Tracheophyta</taxon>
        <taxon>Spermatophyta</taxon>
        <taxon>Magnoliopsida</taxon>
        <taxon>eudicotyledons</taxon>
        <taxon>Gunneridae</taxon>
        <taxon>Pentapetalae</taxon>
        <taxon>rosids</taxon>
        <taxon>malvids</taxon>
        <taxon>Malvales</taxon>
        <taxon>Malvaceae</taxon>
        <taxon>Malvoideae</taxon>
        <taxon>Gossypium</taxon>
    </lineage>
</organism>
<sequence>MGILVAHFKYELFDVKGELELEAVISWHCSSKNAVMQLYLDFFEADGAHPSSTTVATNAGIEAETKSLTTQLCDGSGLYKAHIMISLKHQWVDILWFPVSMGSQCIQFQL</sequence>
<dbReference type="EMBL" id="JAIQCV010000007">
    <property type="protein sequence ID" value="KAH1082594.1"/>
    <property type="molecule type" value="Genomic_DNA"/>
</dbReference>
<evidence type="ECO:0000313" key="1">
    <source>
        <dbReference type="EMBL" id="KAH1082594.1"/>
    </source>
</evidence>
<keyword evidence="2" id="KW-1185">Reference proteome</keyword>
<dbReference type="Proteomes" id="UP000828251">
    <property type="component" value="Unassembled WGS sequence"/>
</dbReference>
<gene>
    <name evidence="1" type="ORF">J1N35_022355</name>
</gene>
<accession>A0A9D3VIB7</accession>